<name>A0A9W7GA92_9STRA</name>
<accession>A0A9W7GA92</accession>
<dbReference type="Pfam" id="PF00583">
    <property type="entry name" value="Acetyltransf_1"/>
    <property type="match status" value="1"/>
</dbReference>
<feature type="domain" description="N-acetyltransferase" evidence="4">
    <location>
        <begin position="84"/>
        <end position="274"/>
    </location>
</feature>
<gene>
    <name evidence="5" type="ORF">TrCOL_g7572</name>
</gene>
<dbReference type="CDD" id="cd04301">
    <property type="entry name" value="NAT_SF"/>
    <property type="match status" value="1"/>
</dbReference>
<evidence type="ECO:0000259" key="4">
    <source>
        <dbReference type="PROSITE" id="PS51186"/>
    </source>
</evidence>
<dbReference type="Proteomes" id="UP001165065">
    <property type="component" value="Unassembled WGS sequence"/>
</dbReference>
<sequence length="283" mass="31515">MKFLTFLFILFNCGDGFSVIPKYHNNRIQRHRTKNKKGFNENPSESRPDVASLGTLSNLKFGPTPFSVDALDAPYSSSLNKISCFFVDAFWLDKSESQSLSPAQRSSLERRQCAEFLKRYRFSDGDGLNVFDSMGNPRMACSLVVATERGEGGEVVGCAGVEVSTIDDSSDKRSKRIENVPVMSNLAVGKTFRRKGVAVKLVKRVEEIVGPKGWGYGELWLLVETANSRALRLYKKLGYKVVWEDDSARSLVPMANGGLASRPTTVKVMRKTLPGNFWTMLFG</sequence>
<evidence type="ECO:0000313" key="6">
    <source>
        <dbReference type="Proteomes" id="UP001165065"/>
    </source>
</evidence>
<comment type="caution">
    <text evidence="5">The sequence shown here is derived from an EMBL/GenBank/DDBJ whole genome shotgun (WGS) entry which is preliminary data.</text>
</comment>
<dbReference type="Gene3D" id="3.40.630.30">
    <property type="match status" value="1"/>
</dbReference>
<dbReference type="AlphaFoldDB" id="A0A9W7GA92"/>
<dbReference type="GO" id="GO:0016747">
    <property type="term" value="F:acyltransferase activity, transferring groups other than amino-acyl groups"/>
    <property type="evidence" value="ECO:0007669"/>
    <property type="project" value="InterPro"/>
</dbReference>
<keyword evidence="3" id="KW-0732">Signal</keyword>
<dbReference type="InterPro" id="IPR050680">
    <property type="entry name" value="YpeA/RimI_acetyltransf"/>
</dbReference>
<reference evidence="6" key="1">
    <citation type="journal article" date="2023" name="Commun. Biol.">
        <title>Genome analysis of Parmales, the sister group of diatoms, reveals the evolutionary specialization of diatoms from phago-mixotrophs to photoautotrophs.</title>
        <authorList>
            <person name="Ban H."/>
            <person name="Sato S."/>
            <person name="Yoshikawa S."/>
            <person name="Yamada K."/>
            <person name="Nakamura Y."/>
            <person name="Ichinomiya M."/>
            <person name="Sato N."/>
            <person name="Blanc-Mathieu R."/>
            <person name="Endo H."/>
            <person name="Kuwata A."/>
            <person name="Ogata H."/>
        </authorList>
    </citation>
    <scope>NUCLEOTIDE SEQUENCE [LARGE SCALE GENOMIC DNA]</scope>
</reference>
<protein>
    <recommendedName>
        <fullName evidence="4">N-acetyltransferase domain-containing protein</fullName>
    </recommendedName>
</protein>
<dbReference type="PROSITE" id="PS51186">
    <property type="entry name" value="GNAT"/>
    <property type="match status" value="1"/>
</dbReference>
<proteinExistence type="predicted"/>
<keyword evidence="6" id="KW-1185">Reference proteome</keyword>
<evidence type="ECO:0000256" key="1">
    <source>
        <dbReference type="ARBA" id="ARBA00022679"/>
    </source>
</evidence>
<keyword evidence="1" id="KW-0808">Transferase</keyword>
<feature type="signal peptide" evidence="3">
    <location>
        <begin position="1"/>
        <end position="16"/>
    </location>
</feature>
<dbReference type="OrthoDB" id="249099at2759"/>
<dbReference type="PANTHER" id="PTHR43420">
    <property type="entry name" value="ACETYLTRANSFERASE"/>
    <property type="match status" value="1"/>
</dbReference>
<evidence type="ECO:0000256" key="3">
    <source>
        <dbReference type="SAM" id="SignalP"/>
    </source>
</evidence>
<keyword evidence="2" id="KW-0012">Acyltransferase</keyword>
<feature type="chain" id="PRO_5040801975" description="N-acetyltransferase domain-containing protein" evidence="3">
    <location>
        <begin position="17"/>
        <end position="283"/>
    </location>
</feature>
<dbReference type="InterPro" id="IPR000182">
    <property type="entry name" value="GNAT_dom"/>
</dbReference>
<evidence type="ECO:0000313" key="5">
    <source>
        <dbReference type="EMBL" id="GMI41149.1"/>
    </source>
</evidence>
<dbReference type="EMBL" id="BRYA01001271">
    <property type="protein sequence ID" value="GMI41149.1"/>
    <property type="molecule type" value="Genomic_DNA"/>
</dbReference>
<evidence type="ECO:0000256" key="2">
    <source>
        <dbReference type="ARBA" id="ARBA00023315"/>
    </source>
</evidence>
<dbReference type="SUPFAM" id="SSF55729">
    <property type="entry name" value="Acyl-CoA N-acyltransferases (Nat)"/>
    <property type="match status" value="1"/>
</dbReference>
<organism evidence="5 6">
    <name type="scientific">Triparma columacea</name>
    <dbReference type="NCBI Taxonomy" id="722753"/>
    <lineage>
        <taxon>Eukaryota</taxon>
        <taxon>Sar</taxon>
        <taxon>Stramenopiles</taxon>
        <taxon>Ochrophyta</taxon>
        <taxon>Bolidophyceae</taxon>
        <taxon>Parmales</taxon>
        <taxon>Triparmaceae</taxon>
        <taxon>Triparma</taxon>
    </lineage>
</organism>
<dbReference type="InterPro" id="IPR016181">
    <property type="entry name" value="Acyl_CoA_acyltransferase"/>
</dbReference>